<gene>
    <name evidence="2" type="ordered locus">Mmah_0572</name>
</gene>
<accession>D5EA97</accession>
<evidence type="ECO:0000256" key="1">
    <source>
        <dbReference type="SAM" id="Coils"/>
    </source>
</evidence>
<keyword evidence="1" id="KW-0175">Coiled coil</keyword>
<evidence type="ECO:0008006" key="4">
    <source>
        <dbReference type="Google" id="ProtNLM"/>
    </source>
</evidence>
<dbReference type="GeneID" id="8982720"/>
<feature type="coiled-coil region" evidence="1">
    <location>
        <begin position="52"/>
        <end position="79"/>
    </location>
</feature>
<protein>
    <recommendedName>
        <fullName evidence="4">Lipoprotein</fullName>
    </recommendedName>
</protein>
<organism evidence="2 3">
    <name type="scientific">Methanohalophilus mahii (strain ATCC 35705 / DSM 5219 / SLP)</name>
    <dbReference type="NCBI Taxonomy" id="547558"/>
    <lineage>
        <taxon>Archaea</taxon>
        <taxon>Methanobacteriati</taxon>
        <taxon>Methanobacteriota</taxon>
        <taxon>Stenosarchaea group</taxon>
        <taxon>Methanomicrobia</taxon>
        <taxon>Methanosarcinales</taxon>
        <taxon>Methanosarcinaceae</taxon>
        <taxon>Methanohalophilus</taxon>
    </lineage>
</organism>
<dbReference type="STRING" id="547558.Mmah_0572"/>
<name>D5EA97_METMS</name>
<dbReference type="AlphaFoldDB" id="D5EA97"/>
<dbReference type="EMBL" id="CP001994">
    <property type="protein sequence ID" value="ADE36098.1"/>
    <property type="molecule type" value="Genomic_DNA"/>
</dbReference>
<dbReference type="KEGG" id="mmh:Mmah_0572"/>
<dbReference type="PROSITE" id="PS51257">
    <property type="entry name" value="PROKAR_LIPOPROTEIN"/>
    <property type="match status" value="1"/>
</dbReference>
<reference evidence="2 3" key="1">
    <citation type="submission" date="2010-03" db="EMBL/GenBank/DDBJ databases">
        <title>The complete genome of Methanohalophilus mahii DSM 5219.</title>
        <authorList>
            <consortium name="US DOE Joint Genome Institute (JGI-PGF)"/>
            <person name="Lucas S."/>
            <person name="Copeland A."/>
            <person name="Lapidus A."/>
            <person name="Glavina del Rio T."/>
            <person name="Dalin E."/>
            <person name="Tice H."/>
            <person name="Bruce D."/>
            <person name="Goodwin L."/>
            <person name="Pitluck S."/>
            <person name="Kyrpides N."/>
            <person name="Mavromatis K."/>
            <person name="Ivanova N."/>
            <person name="Lykidis A."/>
            <person name="Saunders E."/>
            <person name="Brettin T."/>
            <person name="Detter J.C."/>
            <person name="Han C."/>
            <person name="Land M."/>
            <person name="Hauser L."/>
            <person name="Markowitz V."/>
            <person name="Cheng J.-F."/>
            <person name="Hugenholtz P."/>
            <person name="Woyke T."/>
            <person name="Wu D."/>
            <person name="Spring S."/>
            <person name="Schneider S."/>
            <person name="Schroeder M."/>
            <person name="Klenk H.-P."/>
            <person name="Eisen J.A."/>
        </authorList>
    </citation>
    <scope>NUCLEOTIDE SEQUENCE [LARGE SCALE GENOMIC DNA]</scope>
    <source>
        <strain evidence="3">ATCC 35705 / DSM 5219 / SLP</strain>
    </source>
</reference>
<evidence type="ECO:0000313" key="2">
    <source>
        <dbReference type="EMBL" id="ADE36098.1"/>
    </source>
</evidence>
<evidence type="ECO:0000313" key="3">
    <source>
        <dbReference type="Proteomes" id="UP000001059"/>
    </source>
</evidence>
<proteinExistence type="predicted"/>
<dbReference type="Proteomes" id="UP000001059">
    <property type="component" value="Chromosome"/>
</dbReference>
<sequence precursor="true">MNRMKRAISFMIVLLMFSSLMVSGCTDQGDSEMENETVSKDVAEDIFSKEGAALTGEEISSLEDDLAELESMLEGVDNESDITVEDI</sequence>
<dbReference type="HOGENOM" id="CLU_2476049_0_0_2"/>
<dbReference type="OrthoDB" id="121827at2157"/>
<keyword evidence="3" id="KW-1185">Reference proteome</keyword>
<dbReference type="RefSeq" id="WP_013037041.1">
    <property type="nucleotide sequence ID" value="NC_014002.1"/>
</dbReference>